<comment type="similarity">
    <text evidence="1">Belongs to the 'phage' integrase family.</text>
</comment>
<gene>
    <name evidence="8" type="ORF">OV079_34130</name>
</gene>
<dbReference type="PROSITE" id="PS51900">
    <property type="entry name" value="CB"/>
    <property type="match status" value="1"/>
</dbReference>
<evidence type="ECO:0000259" key="7">
    <source>
        <dbReference type="PROSITE" id="PS51900"/>
    </source>
</evidence>
<evidence type="ECO:0000256" key="3">
    <source>
        <dbReference type="ARBA" id="ARBA00023125"/>
    </source>
</evidence>
<dbReference type="PANTHER" id="PTHR30349:SF64">
    <property type="entry name" value="PROPHAGE INTEGRASE INTD-RELATED"/>
    <property type="match status" value="1"/>
</dbReference>
<keyword evidence="9" id="KW-1185">Reference proteome</keyword>
<protein>
    <submittedName>
        <fullName evidence="8">Tyrosine-type recombinase/integrase</fullName>
    </submittedName>
</protein>
<dbReference type="EMBL" id="JAPNKE010000002">
    <property type="protein sequence ID" value="MCY1010517.1"/>
    <property type="molecule type" value="Genomic_DNA"/>
</dbReference>
<proteinExistence type="inferred from homology"/>
<dbReference type="Pfam" id="PF00589">
    <property type="entry name" value="Phage_integrase"/>
    <property type="match status" value="1"/>
</dbReference>
<dbReference type="GO" id="GO:0006310">
    <property type="term" value="P:DNA recombination"/>
    <property type="evidence" value="ECO:0007669"/>
    <property type="project" value="UniProtKB-KW"/>
</dbReference>
<dbReference type="InterPro" id="IPR002104">
    <property type="entry name" value="Integrase_catalytic"/>
</dbReference>
<dbReference type="RefSeq" id="WP_267773496.1">
    <property type="nucleotide sequence ID" value="NZ_JAPNKE010000002.1"/>
</dbReference>
<name>A0A9X3EUH5_9BACT</name>
<sequence length="345" mass="38385">MGRRLRQRVKAPVTGRSAAERWAKALEQELLAQLLAPEPEPEKPPPPTFEEFARTFLDLCQADRLGTNTLMNYDVHLRLYLLPVLARRRLDAVTPKDITAIKKSLVSKSHNTMCEVLKTLRRVFNRAIAENEIKSAPVDFEIPRRKRKPAIAYDDQEQVALLAAAQAMGPMFVVAVLLGLDGGLRRGEILALKWTDVDLKRGLMTIRHNLVRDKVDLPKGRTEDEVGLTMRLAATLRGFPKSGPFVLDNHGSHFQEHHIKSWMKVLVKRAGLPWHGTHVLRKSCGTRIAEGGGGVAAVASHLRHKDLQTASDYVDRRRGSAGAIHALETSGRRTSEHSSVLGSSI</sequence>
<dbReference type="Gene3D" id="1.10.443.10">
    <property type="entry name" value="Intergrase catalytic core"/>
    <property type="match status" value="1"/>
</dbReference>
<dbReference type="GO" id="GO:0015074">
    <property type="term" value="P:DNA integration"/>
    <property type="evidence" value="ECO:0007669"/>
    <property type="project" value="UniProtKB-KW"/>
</dbReference>
<evidence type="ECO:0000256" key="4">
    <source>
        <dbReference type="ARBA" id="ARBA00023172"/>
    </source>
</evidence>
<evidence type="ECO:0000256" key="1">
    <source>
        <dbReference type="ARBA" id="ARBA00008857"/>
    </source>
</evidence>
<dbReference type="InterPro" id="IPR044068">
    <property type="entry name" value="CB"/>
</dbReference>
<evidence type="ECO:0000313" key="9">
    <source>
        <dbReference type="Proteomes" id="UP001150924"/>
    </source>
</evidence>
<dbReference type="InterPro" id="IPR010998">
    <property type="entry name" value="Integrase_recombinase_N"/>
</dbReference>
<dbReference type="InterPro" id="IPR013762">
    <property type="entry name" value="Integrase-like_cat_sf"/>
</dbReference>
<evidence type="ECO:0000256" key="2">
    <source>
        <dbReference type="ARBA" id="ARBA00022908"/>
    </source>
</evidence>
<feature type="domain" description="Core-binding (CB)" evidence="7">
    <location>
        <begin position="47"/>
        <end position="128"/>
    </location>
</feature>
<organism evidence="8 9">
    <name type="scientific">Nannocystis pusilla</name>
    <dbReference type="NCBI Taxonomy" id="889268"/>
    <lineage>
        <taxon>Bacteria</taxon>
        <taxon>Pseudomonadati</taxon>
        <taxon>Myxococcota</taxon>
        <taxon>Polyangia</taxon>
        <taxon>Nannocystales</taxon>
        <taxon>Nannocystaceae</taxon>
        <taxon>Nannocystis</taxon>
    </lineage>
</organism>
<comment type="caution">
    <text evidence="8">The sequence shown here is derived from an EMBL/GenBank/DDBJ whole genome shotgun (WGS) entry which is preliminary data.</text>
</comment>
<dbReference type="Proteomes" id="UP001150924">
    <property type="component" value="Unassembled WGS sequence"/>
</dbReference>
<dbReference type="SUPFAM" id="SSF56349">
    <property type="entry name" value="DNA breaking-rejoining enzymes"/>
    <property type="match status" value="1"/>
</dbReference>
<reference evidence="8" key="1">
    <citation type="submission" date="2022-11" db="EMBL/GenBank/DDBJ databases">
        <title>Minimal conservation of predation-associated metabolite biosynthetic gene clusters underscores biosynthetic potential of Myxococcota including descriptions for ten novel species: Archangium lansinium sp. nov., Myxococcus landrumus sp. nov., Nannocystis bai.</title>
        <authorList>
            <person name="Ahearne A."/>
            <person name="Stevens C."/>
            <person name="Phillips K."/>
        </authorList>
    </citation>
    <scope>NUCLEOTIDE SEQUENCE</scope>
    <source>
        <strain evidence="8">Na p29</strain>
    </source>
</reference>
<keyword evidence="2" id="KW-0229">DNA integration</keyword>
<dbReference type="AlphaFoldDB" id="A0A9X3EUH5"/>
<accession>A0A9X3EUH5</accession>
<dbReference type="PROSITE" id="PS51898">
    <property type="entry name" value="TYR_RECOMBINASE"/>
    <property type="match status" value="1"/>
</dbReference>
<dbReference type="Gene3D" id="1.10.150.130">
    <property type="match status" value="1"/>
</dbReference>
<dbReference type="InterPro" id="IPR011010">
    <property type="entry name" value="DNA_brk_join_enz"/>
</dbReference>
<keyword evidence="3 5" id="KW-0238">DNA-binding</keyword>
<feature type="domain" description="Tyr recombinase" evidence="6">
    <location>
        <begin position="147"/>
        <end position="326"/>
    </location>
</feature>
<evidence type="ECO:0000256" key="5">
    <source>
        <dbReference type="PROSITE-ProRule" id="PRU01248"/>
    </source>
</evidence>
<keyword evidence="4" id="KW-0233">DNA recombination</keyword>
<dbReference type="PANTHER" id="PTHR30349">
    <property type="entry name" value="PHAGE INTEGRASE-RELATED"/>
    <property type="match status" value="1"/>
</dbReference>
<evidence type="ECO:0000259" key="6">
    <source>
        <dbReference type="PROSITE" id="PS51898"/>
    </source>
</evidence>
<dbReference type="GO" id="GO:0003677">
    <property type="term" value="F:DNA binding"/>
    <property type="evidence" value="ECO:0007669"/>
    <property type="project" value="UniProtKB-UniRule"/>
</dbReference>
<dbReference type="InterPro" id="IPR050090">
    <property type="entry name" value="Tyrosine_recombinase_XerCD"/>
</dbReference>
<evidence type="ECO:0000313" key="8">
    <source>
        <dbReference type="EMBL" id="MCY1010517.1"/>
    </source>
</evidence>